<name>A0A8T0VSM1_PANVG</name>
<accession>A0A8T0VSM1</accession>
<sequence length="154" mass="17515">MCDSGNHVTKACPYQKGAKPTAILCGYAVERLGFYYIPFEGKQQVKSDNRLAVVKVTKGSMTAAQVVVELDRLLPSYKGSWIVEEKGQNMFTTMFPSSDELHRMVLWGPVVAKNVEATMEIEETMDKNIYRYEIPKAWVQFRGLPKELMEFPVI</sequence>
<dbReference type="PANTHER" id="PTHR33170:SF41">
    <property type="entry name" value="CCHC-TYPE DOMAIN-CONTAINING PROTEIN"/>
    <property type="match status" value="1"/>
</dbReference>
<evidence type="ECO:0008006" key="3">
    <source>
        <dbReference type="Google" id="ProtNLM"/>
    </source>
</evidence>
<reference evidence="1" key="1">
    <citation type="submission" date="2020-05" db="EMBL/GenBank/DDBJ databases">
        <title>WGS assembly of Panicum virgatum.</title>
        <authorList>
            <person name="Lovell J.T."/>
            <person name="Jenkins J."/>
            <person name="Shu S."/>
            <person name="Juenger T.E."/>
            <person name="Schmutz J."/>
        </authorList>
    </citation>
    <scope>NUCLEOTIDE SEQUENCE</scope>
    <source>
        <strain evidence="1">AP13</strain>
    </source>
</reference>
<evidence type="ECO:0000313" key="1">
    <source>
        <dbReference type="EMBL" id="KAG2637427.1"/>
    </source>
</evidence>
<evidence type="ECO:0000313" key="2">
    <source>
        <dbReference type="Proteomes" id="UP000823388"/>
    </source>
</evidence>
<protein>
    <recommendedName>
        <fullName evidence="3">DUF4283 domain-containing protein</fullName>
    </recommendedName>
</protein>
<gene>
    <name evidence="1" type="ORF">PVAP13_2NG517600</name>
</gene>
<dbReference type="Proteomes" id="UP000823388">
    <property type="component" value="Chromosome 2N"/>
</dbReference>
<keyword evidence="2" id="KW-1185">Reference proteome</keyword>
<dbReference type="EMBL" id="CM029040">
    <property type="protein sequence ID" value="KAG2637427.1"/>
    <property type="molecule type" value="Genomic_DNA"/>
</dbReference>
<comment type="caution">
    <text evidence="1">The sequence shown here is derived from an EMBL/GenBank/DDBJ whole genome shotgun (WGS) entry which is preliminary data.</text>
</comment>
<proteinExistence type="predicted"/>
<organism evidence="1 2">
    <name type="scientific">Panicum virgatum</name>
    <name type="common">Blackwell switchgrass</name>
    <dbReference type="NCBI Taxonomy" id="38727"/>
    <lineage>
        <taxon>Eukaryota</taxon>
        <taxon>Viridiplantae</taxon>
        <taxon>Streptophyta</taxon>
        <taxon>Embryophyta</taxon>
        <taxon>Tracheophyta</taxon>
        <taxon>Spermatophyta</taxon>
        <taxon>Magnoliopsida</taxon>
        <taxon>Liliopsida</taxon>
        <taxon>Poales</taxon>
        <taxon>Poaceae</taxon>
        <taxon>PACMAD clade</taxon>
        <taxon>Panicoideae</taxon>
        <taxon>Panicodae</taxon>
        <taxon>Paniceae</taxon>
        <taxon>Panicinae</taxon>
        <taxon>Panicum</taxon>
        <taxon>Panicum sect. Hiantes</taxon>
    </lineage>
</organism>
<dbReference type="AlphaFoldDB" id="A0A8T0VSM1"/>
<dbReference type="PANTHER" id="PTHR33170">
    <property type="entry name" value="DUF4283 DOMAIN-CONTAINING PROTEIN-RELATED"/>
    <property type="match status" value="1"/>
</dbReference>